<protein>
    <submittedName>
        <fullName evidence="1">Uncharacterized protein</fullName>
    </submittedName>
</protein>
<evidence type="ECO:0000313" key="1">
    <source>
        <dbReference type="EMBL" id="KHJ69242.1"/>
    </source>
</evidence>
<dbReference type="EMBL" id="JTJJ01000019">
    <property type="protein sequence ID" value="KHJ69242.1"/>
    <property type="molecule type" value="Genomic_DNA"/>
</dbReference>
<organism evidence="1 2">
    <name type="scientific">Pantoea rodasii</name>
    <dbReference type="NCBI Taxonomy" id="1076549"/>
    <lineage>
        <taxon>Bacteria</taxon>
        <taxon>Pseudomonadati</taxon>
        <taxon>Pseudomonadota</taxon>
        <taxon>Gammaproteobacteria</taxon>
        <taxon>Enterobacterales</taxon>
        <taxon>Erwiniaceae</taxon>
        <taxon>Pantoea</taxon>
    </lineage>
</organism>
<reference evidence="1 2" key="1">
    <citation type="submission" date="2014-11" db="EMBL/GenBank/DDBJ databases">
        <title>Genome sequencing of Pantoea rodasii ND03.</title>
        <authorList>
            <person name="Muhamad Yunos N.Y."/>
            <person name="Chan K.-G."/>
        </authorList>
    </citation>
    <scope>NUCLEOTIDE SEQUENCE [LARGE SCALE GENOMIC DNA]</scope>
    <source>
        <strain evidence="1 2">ND03</strain>
    </source>
</reference>
<name>A0A0B1RDE8_9GAMM</name>
<dbReference type="AlphaFoldDB" id="A0A0B1RDE8"/>
<sequence>MARALPPIYLPVSPPCLAEKLREIADLLEQRSPLIRTAERHYTSGSHGEPVTVIHIEVREESE</sequence>
<evidence type="ECO:0000313" key="2">
    <source>
        <dbReference type="Proteomes" id="UP000030853"/>
    </source>
</evidence>
<proteinExistence type="predicted"/>
<comment type="caution">
    <text evidence="1">The sequence shown here is derived from an EMBL/GenBank/DDBJ whole genome shotgun (WGS) entry which is preliminary data.</text>
</comment>
<accession>A0A0B1RDE8</accession>
<dbReference type="Proteomes" id="UP000030853">
    <property type="component" value="Unassembled WGS sequence"/>
</dbReference>
<gene>
    <name evidence="1" type="ORF">QU24_04780</name>
</gene>